<dbReference type="CDD" id="cd15565">
    <property type="entry name" value="PHD2_NSD"/>
    <property type="match status" value="1"/>
</dbReference>
<name>A0A2P6U412_CHLSO</name>
<feature type="region of interest" description="Disordered" evidence="8">
    <location>
        <begin position="131"/>
        <end position="195"/>
    </location>
</feature>
<proteinExistence type="inferred from homology"/>
<feature type="region of interest" description="Disordered" evidence="8">
    <location>
        <begin position="542"/>
        <end position="562"/>
    </location>
</feature>
<feature type="compositionally biased region" description="Low complexity" evidence="8">
    <location>
        <begin position="1407"/>
        <end position="1429"/>
    </location>
</feature>
<evidence type="ECO:0000256" key="8">
    <source>
        <dbReference type="SAM" id="MobiDB-lite"/>
    </source>
</evidence>
<keyword evidence="4" id="KW-0479">Metal-binding</keyword>
<feature type="compositionally biased region" description="Gly residues" evidence="8">
    <location>
        <begin position="157"/>
        <end position="169"/>
    </location>
</feature>
<feature type="region of interest" description="Disordered" evidence="8">
    <location>
        <begin position="23"/>
        <end position="119"/>
    </location>
</feature>
<keyword evidence="3" id="KW-0268">Exocytosis</keyword>
<feature type="domain" description="Zinc finger PHD-type" evidence="9">
    <location>
        <begin position="308"/>
        <end position="382"/>
    </location>
</feature>
<dbReference type="InterPro" id="IPR029175">
    <property type="entry name" value="EXOC2/Sec5"/>
</dbReference>
<dbReference type="Pfam" id="PF22908">
    <property type="entry name" value="PHD_NSD"/>
    <property type="match status" value="1"/>
</dbReference>
<comment type="caution">
    <text evidence="10">The sequence shown here is derived from an EMBL/GenBank/DDBJ whole genome shotgun (WGS) entry which is preliminary data.</text>
</comment>
<evidence type="ECO:0000256" key="6">
    <source>
        <dbReference type="ARBA" id="ARBA00022833"/>
    </source>
</evidence>
<dbReference type="InterPro" id="IPR039481">
    <property type="entry name" value="EXOC2/Sec5_N_dom"/>
</dbReference>
<dbReference type="STRING" id="3076.A0A2P6U412"/>
<feature type="region of interest" description="Disordered" evidence="8">
    <location>
        <begin position="1406"/>
        <end position="1435"/>
    </location>
</feature>
<dbReference type="SUPFAM" id="SSF57903">
    <property type="entry name" value="FYVE/PHD zinc finger"/>
    <property type="match status" value="1"/>
</dbReference>
<dbReference type="CDD" id="cd15566">
    <property type="entry name" value="PHD3_NSD"/>
    <property type="match status" value="1"/>
</dbReference>
<feature type="compositionally biased region" description="Acidic residues" evidence="8">
    <location>
        <begin position="179"/>
        <end position="192"/>
    </location>
</feature>
<dbReference type="GO" id="GO:0008270">
    <property type="term" value="F:zinc ion binding"/>
    <property type="evidence" value="ECO:0007669"/>
    <property type="project" value="UniProtKB-KW"/>
</dbReference>
<dbReference type="PANTHER" id="PTHR13043:SF1">
    <property type="entry name" value="EXOCYST COMPLEX COMPONENT 2"/>
    <property type="match status" value="1"/>
</dbReference>
<feature type="domain" description="Zinc finger PHD-type" evidence="9">
    <location>
        <begin position="262"/>
        <end position="307"/>
    </location>
</feature>
<evidence type="ECO:0000313" key="10">
    <source>
        <dbReference type="EMBL" id="PRW61054.1"/>
    </source>
</evidence>
<accession>A0A2P6U412</accession>
<dbReference type="Pfam" id="PF15469">
    <property type="entry name" value="Sec5"/>
    <property type="match status" value="1"/>
</dbReference>
<evidence type="ECO:0000256" key="4">
    <source>
        <dbReference type="ARBA" id="ARBA00022723"/>
    </source>
</evidence>
<dbReference type="SMART" id="SM00249">
    <property type="entry name" value="PHD"/>
    <property type="match status" value="3"/>
</dbReference>
<dbReference type="EMBL" id="LHPG02000001">
    <property type="protein sequence ID" value="PRW61054.1"/>
    <property type="molecule type" value="Genomic_DNA"/>
</dbReference>
<dbReference type="InterPro" id="IPR001965">
    <property type="entry name" value="Znf_PHD"/>
</dbReference>
<keyword evidence="2" id="KW-0813">Transport</keyword>
<dbReference type="InterPro" id="IPR055198">
    <property type="entry name" value="NSD_PHD"/>
</dbReference>
<dbReference type="Proteomes" id="UP000239899">
    <property type="component" value="Unassembled WGS sequence"/>
</dbReference>
<evidence type="ECO:0000256" key="1">
    <source>
        <dbReference type="ARBA" id="ARBA00010578"/>
    </source>
</evidence>
<dbReference type="GO" id="GO:0006893">
    <property type="term" value="P:Golgi to plasma membrane transport"/>
    <property type="evidence" value="ECO:0007669"/>
    <property type="project" value="InterPro"/>
</dbReference>
<dbReference type="InterPro" id="IPR058939">
    <property type="entry name" value="Mtase_EDM2"/>
</dbReference>
<dbReference type="GO" id="GO:0006338">
    <property type="term" value="P:chromatin remodeling"/>
    <property type="evidence" value="ECO:0007669"/>
    <property type="project" value="UniProtKB-ARBA"/>
</dbReference>
<dbReference type="InterPro" id="IPR011011">
    <property type="entry name" value="Znf_FYVE_PHD"/>
</dbReference>
<evidence type="ECO:0000256" key="3">
    <source>
        <dbReference type="ARBA" id="ARBA00022483"/>
    </source>
</evidence>
<dbReference type="GO" id="GO:0006887">
    <property type="term" value="P:exocytosis"/>
    <property type="evidence" value="ECO:0007669"/>
    <property type="project" value="UniProtKB-KW"/>
</dbReference>
<keyword evidence="6" id="KW-0862">Zinc</keyword>
<gene>
    <name evidence="10" type="ORF">C2E21_0320</name>
</gene>
<dbReference type="InterPro" id="IPR013083">
    <property type="entry name" value="Znf_RING/FYVE/PHD"/>
</dbReference>
<dbReference type="Pfam" id="PF26055">
    <property type="entry name" value="Mtase_EDM2"/>
    <property type="match status" value="1"/>
</dbReference>
<protein>
    <submittedName>
        <fullName evidence="10">ENHANCED DOWNY MILDEW 2-like isoform X1</fullName>
    </submittedName>
</protein>
<comment type="similarity">
    <text evidence="1">Belongs to the SEC5 family.</text>
</comment>
<organism evidence="10 11">
    <name type="scientific">Chlorella sorokiniana</name>
    <name type="common">Freshwater green alga</name>
    <dbReference type="NCBI Taxonomy" id="3076"/>
    <lineage>
        <taxon>Eukaryota</taxon>
        <taxon>Viridiplantae</taxon>
        <taxon>Chlorophyta</taxon>
        <taxon>core chlorophytes</taxon>
        <taxon>Trebouxiophyceae</taxon>
        <taxon>Chlorellales</taxon>
        <taxon>Chlorellaceae</taxon>
        <taxon>Chlorella clade</taxon>
        <taxon>Chlorella</taxon>
    </lineage>
</organism>
<feature type="compositionally biased region" description="Low complexity" evidence="8">
    <location>
        <begin position="79"/>
        <end position="99"/>
    </location>
</feature>
<evidence type="ECO:0000259" key="9">
    <source>
        <dbReference type="SMART" id="SM00249"/>
    </source>
</evidence>
<keyword evidence="11" id="KW-1185">Reference proteome</keyword>
<feature type="coiled-coil region" evidence="7">
    <location>
        <begin position="606"/>
        <end position="633"/>
    </location>
</feature>
<evidence type="ECO:0000256" key="5">
    <source>
        <dbReference type="ARBA" id="ARBA00022771"/>
    </source>
</evidence>
<sequence length="1922" mass="202358">MARANVSVVREVQGWVLHLLDAGGGEAPSTVPLRQKAPPDPEAMTVQALGDMPSPGTLDLTAGQGSPGGWPRKSPAAPAGVSGSLGAEAGSAAEQSLGSPPAALQGHQRAETPAEAAEAEALTATGQAAGLEDVSPLPSPTCMAAAKPEADGRAAQAGGGGLDGGGGDAGGREGRSSMDEDEVEDEDEDADDAQQQQQFDTACALCDDGGNLLACDGPCMRSFHVGTGTECNLLGLPKDLAELLATTSDTFRCPNCLAGVQQCFVCKKEGEENKDVFKCIHASCGRHYHPRCADVEPGRPFACKLHACKACGQPAERGSKEGELVPCRRCPQAWHRRCLPRDLPLARDSTEGARVWLADYDEGKGKWLDGVETSLLYCKRHPMDLDTGQAKFVRRLRKVAAPGQAQGQVRTVPYLLIREDLHTAFLLQYARQYRHLASSRQLLAEEAERAKRGRAAEAAGQEAASEEDMPLAAKRRRLIKAGEAKKVRQPRAEAAAVAAAAAAGGESPGQQLPAGMAAARSMGTAAAAPSAVPPLQAPLLEGKGRGEAGELSESSAATEDARELGIEDDGEVQQAAPAGEPAATVRHLAAVEADRLEAALEQLVHLPSRQRRRERLKRLLQAAEDNQQLTKDSLRMSTRRPEPYRHPMKKTIDESRLQALERSVGYAVEAFHSRRLSEGELMQVLDAGTVRATLAHYDDLLMVLAPYLHGERYSSYGRHFTSHKLLHDVAERLLPYLRHGDQVVDFSCGENYWLPHVKQLSFRSGVPITGRAYDIILAKDSTDFVLKSWFDAQPWTEGLAPPHQLVIGLNPPFGKNNSLADRFVRKAAEFQPRVIVLIVPPRTIIPHGYRVVLENSKMCGGEEFYVPGSTHKSWNKEWPVLRILERQEAMGMPGVHADLIDCTAERHMQQTYGGGGYLQPGFAAGYQQPYGSSDGSDISMMSGGEESDWEAERAALRANLAAATSAAAHVDPFEHAALWAEVDRDELERMALHIARNAVPPAPAGEGGAADAAARLNMAAAVAERAEEHDSTDPLGHGRIDTRLLTLAKGDGSGAAYKQRYSRASGSGLLDGAGRRPWAAGRAGEEVGGGGEAPPALRARVLPGSEQFDPQLYLGNIHAETALPDLVRGLAALRSQLSEHTGQLKALVKENFDRFISSKNTIDTVYAKLQKAEVEGEAGVHGASTGEVMESVLQVQGEAQRTFGPLLDRQAKADRIRLVLGVMQRYEALLALPSRVRQHAEAGDYEQVVADYRKARALLADQAMPASTAAIAGAGPQQAQQQPDGGMWAKLMHEIDKVVSSVAHSLDAAVRSMQSSPTEAYDAIRHLLELRAVGVPAAAQMEPISAYIEAQERHARAMLDGWLAQHTAQLAGLRRQQQESAELEAQAASLASLGVGGSPAVAPPPASAAAGPFCGSGRPSPAASASPTPRGGGSEALPAAMEAAAVRFVSLITTGFYQWLPDFWILTQQRMPGLASIGDAAAAVERGMAAAERCVTQLLRAYRSAAQKVLDDPAAAGLSHCGLLSIATELAACCDALQSAPATSVPSSVASLPPPSTAVECLQQLIEQALLRSLGQLAGHLSAAVAALCAAEDFRLTVASRRTGAPSTGSVAGLQQLVQQGMQHLQAALGVATQADVQPLHTLAAPARNAFFSCFSAFAAGTDGAAAALLQDVAGGTAGSGVAASALAGHQQSLAAEAAAAAAAVAAAGGGGKEPAGLSPTRRLLVLCANLSAARNQLLPRQFGRWASLLQTGGGGKELQAAAQACAAELEAVETRLAGAYIDRKQAILDDVMEQLLFADGTLWEAAPPPTGLRPVALELVHALVAVQTELAAIAPALLGEAMEELLLGTLDGWAQVLSQGSPAASPGGVLQLWLEGSFVLAVVAVMSSDALAQRLEGLMEQAQVAARSNLTSLHLLSASRK</sequence>
<dbReference type="OrthoDB" id="567945at2759"/>
<keyword evidence="7" id="KW-0175">Coiled coil</keyword>
<evidence type="ECO:0000256" key="2">
    <source>
        <dbReference type="ARBA" id="ARBA00022448"/>
    </source>
</evidence>
<reference evidence="10 11" key="1">
    <citation type="journal article" date="2018" name="Plant J.">
        <title>Genome sequences of Chlorella sorokiniana UTEX 1602 and Micractinium conductrix SAG 241.80: implications to maltose excretion by a green alga.</title>
        <authorList>
            <person name="Arriola M.B."/>
            <person name="Velmurugan N."/>
            <person name="Zhang Y."/>
            <person name="Plunkett M.H."/>
            <person name="Hondzo H."/>
            <person name="Barney B.M."/>
        </authorList>
    </citation>
    <scope>NUCLEOTIDE SEQUENCE [LARGE SCALE GENOMIC DNA]</scope>
    <source>
        <strain evidence="11">UTEX 1602</strain>
    </source>
</reference>
<dbReference type="Gene3D" id="3.30.40.10">
    <property type="entry name" value="Zinc/RING finger domain, C3HC4 (zinc finger)"/>
    <property type="match status" value="2"/>
</dbReference>
<evidence type="ECO:0000313" key="11">
    <source>
        <dbReference type="Proteomes" id="UP000239899"/>
    </source>
</evidence>
<feature type="domain" description="Zinc finger PHD-type" evidence="9">
    <location>
        <begin position="202"/>
        <end position="257"/>
    </location>
</feature>
<dbReference type="PANTHER" id="PTHR13043">
    <property type="entry name" value="EXOCYST COMPLEX COMPONENT SEC5"/>
    <property type="match status" value="1"/>
</dbReference>
<dbReference type="GO" id="GO:0000145">
    <property type="term" value="C:exocyst"/>
    <property type="evidence" value="ECO:0007669"/>
    <property type="project" value="InterPro"/>
</dbReference>
<keyword evidence="5" id="KW-0863">Zinc-finger</keyword>
<evidence type="ECO:0000256" key="7">
    <source>
        <dbReference type="SAM" id="Coils"/>
    </source>
</evidence>